<feature type="repeat" description="WD" evidence="12">
    <location>
        <begin position="734"/>
        <end position="775"/>
    </location>
</feature>
<dbReference type="Gene3D" id="2.130.10.10">
    <property type="entry name" value="YVTN repeat-like/Quinoprotein amine dehydrogenase"/>
    <property type="match status" value="1"/>
</dbReference>
<dbReference type="PROSITE" id="PS50294">
    <property type="entry name" value="WD_REPEATS_REGION"/>
    <property type="match status" value="4"/>
</dbReference>
<dbReference type="SUPFAM" id="SSF50156">
    <property type="entry name" value="PDZ domain-like"/>
    <property type="match status" value="2"/>
</dbReference>
<dbReference type="PRINTS" id="PR00320">
    <property type="entry name" value="GPROTEINBRPT"/>
</dbReference>
<dbReference type="InterPro" id="IPR045184">
    <property type="entry name" value="SMU1"/>
</dbReference>
<keyword evidence="10" id="KW-0449">Lipoprotein</keyword>
<dbReference type="WBParaSite" id="scaffold717_cov220.g1674">
    <property type="protein sequence ID" value="scaffold717_cov220.g1674"/>
    <property type="gene ID" value="scaffold717_cov220.g1674"/>
</dbReference>
<keyword evidence="8" id="KW-0333">Golgi apparatus</keyword>
<evidence type="ECO:0000256" key="9">
    <source>
        <dbReference type="ARBA" id="ARBA00023136"/>
    </source>
</evidence>
<dbReference type="PROSITE" id="PS51865">
    <property type="entry name" value="PDZ_GRASP"/>
    <property type="match status" value="2"/>
</dbReference>
<dbReference type="SMART" id="SM00320">
    <property type="entry name" value="WD40"/>
    <property type="match status" value="6"/>
</dbReference>
<evidence type="ECO:0000256" key="3">
    <source>
        <dbReference type="ARBA" id="ARBA00007144"/>
    </source>
</evidence>
<evidence type="ECO:0000256" key="6">
    <source>
        <dbReference type="ARBA" id="ARBA00022707"/>
    </source>
</evidence>
<protein>
    <recommendedName>
        <fullName evidence="11">WD40 repeat-containing protein SMU1</fullName>
    </recommendedName>
</protein>
<evidence type="ECO:0000256" key="5">
    <source>
        <dbReference type="ARBA" id="ARBA00022574"/>
    </source>
</evidence>
<keyword evidence="15" id="KW-1185">Reference proteome</keyword>
<dbReference type="Gene3D" id="2.30.42.10">
    <property type="match status" value="2"/>
</dbReference>
<feature type="domain" description="PDZ GRASP-type" evidence="14">
    <location>
        <begin position="111"/>
        <end position="199"/>
    </location>
</feature>
<organism evidence="15 16">
    <name type="scientific">Meloidogyne javanica</name>
    <name type="common">Root-knot nematode worm</name>
    <dbReference type="NCBI Taxonomy" id="6303"/>
    <lineage>
        <taxon>Eukaryota</taxon>
        <taxon>Metazoa</taxon>
        <taxon>Ecdysozoa</taxon>
        <taxon>Nematoda</taxon>
        <taxon>Chromadorea</taxon>
        <taxon>Rhabditida</taxon>
        <taxon>Tylenchina</taxon>
        <taxon>Tylenchomorpha</taxon>
        <taxon>Tylenchoidea</taxon>
        <taxon>Meloidogynidae</taxon>
        <taxon>Meloidogyninae</taxon>
        <taxon>Meloidogyne</taxon>
        <taxon>Meloidogyne incognita group</taxon>
    </lineage>
</organism>
<comment type="subcellular location">
    <subcellularLocation>
        <location evidence="2">Golgi apparatus membrane</location>
    </subcellularLocation>
    <subcellularLocation>
        <location evidence="1">Nucleus speckle</location>
    </subcellularLocation>
</comment>
<evidence type="ECO:0000259" key="14">
    <source>
        <dbReference type="PROSITE" id="PS51865"/>
    </source>
</evidence>
<dbReference type="Pfam" id="PF04495">
    <property type="entry name" value="GRASP55_65"/>
    <property type="match status" value="1"/>
</dbReference>
<dbReference type="PROSITE" id="PS50082">
    <property type="entry name" value="WD_REPEATS_2"/>
    <property type="match status" value="5"/>
</dbReference>
<dbReference type="PANTHER" id="PTHR22848">
    <property type="entry name" value="WD40 REPEAT PROTEIN"/>
    <property type="match status" value="1"/>
</dbReference>
<dbReference type="InterPro" id="IPR020472">
    <property type="entry name" value="WD40_PAC1"/>
</dbReference>
<dbReference type="InterPro" id="IPR036034">
    <property type="entry name" value="PDZ_sf"/>
</dbReference>
<evidence type="ECO:0000313" key="16">
    <source>
        <dbReference type="WBParaSite" id="scaffold717_cov220.g1674"/>
    </source>
</evidence>
<dbReference type="InterPro" id="IPR001680">
    <property type="entry name" value="WD40_rpt"/>
</dbReference>
<dbReference type="GO" id="GO:0000139">
    <property type="term" value="C:Golgi membrane"/>
    <property type="evidence" value="ECO:0007669"/>
    <property type="project" value="UniProtKB-SubCell"/>
</dbReference>
<dbReference type="Proteomes" id="UP000887561">
    <property type="component" value="Unplaced"/>
</dbReference>
<feature type="repeat" description="WD" evidence="12">
    <location>
        <begin position="942"/>
        <end position="976"/>
    </location>
</feature>
<dbReference type="InterPro" id="IPR036322">
    <property type="entry name" value="WD40_repeat_dom_sf"/>
</dbReference>
<dbReference type="PROSITE" id="PS00678">
    <property type="entry name" value="WD_REPEATS_1"/>
    <property type="match status" value="2"/>
</dbReference>
<feature type="repeat" description="WD" evidence="12">
    <location>
        <begin position="693"/>
        <end position="725"/>
    </location>
</feature>
<dbReference type="CDD" id="cd00200">
    <property type="entry name" value="WD40"/>
    <property type="match status" value="1"/>
</dbReference>
<keyword evidence="9" id="KW-0472">Membrane</keyword>
<keyword evidence="7" id="KW-0677">Repeat</keyword>
<evidence type="ECO:0000256" key="8">
    <source>
        <dbReference type="ARBA" id="ARBA00023034"/>
    </source>
</evidence>
<name>A0A915N561_MELJA</name>
<dbReference type="AlphaFoldDB" id="A0A915N561"/>
<evidence type="ECO:0000256" key="4">
    <source>
        <dbReference type="ARBA" id="ARBA00022553"/>
    </source>
</evidence>
<evidence type="ECO:0000256" key="1">
    <source>
        <dbReference type="ARBA" id="ARBA00004324"/>
    </source>
</evidence>
<evidence type="ECO:0000256" key="13">
    <source>
        <dbReference type="SAM" id="MobiDB-lite"/>
    </source>
</evidence>
<evidence type="ECO:0000256" key="12">
    <source>
        <dbReference type="PROSITE-ProRule" id="PRU00221"/>
    </source>
</evidence>
<evidence type="ECO:0000313" key="15">
    <source>
        <dbReference type="Proteomes" id="UP000887561"/>
    </source>
</evidence>
<dbReference type="FunFam" id="2.30.42.10:FF:000026">
    <property type="entry name" value="Golgi reassembly stacking protein 2"/>
    <property type="match status" value="1"/>
</dbReference>
<accession>A0A915N561</accession>
<evidence type="ECO:0000256" key="2">
    <source>
        <dbReference type="ARBA" id="ARBA00004394"/>
    </source>
</evidence>
<evidence type="ECO:0000256" key="11">
    <source>
        <dbReference type="ARBA" id="ARBA00026184"/>
    </source>
</evidence>
<feature type="repeat" description="WD" evidence="12">
    <location>
        <begin position="819"/>
        <end position="860"/>
    </location>
</feature>
<dbReference type="FunFam" id="2.30.42.10:FF:000056">
    <property type="entry name" value="Golgi reassembly-stacking protein 2 isoform 1"/>
    <property type="match status" value="1"/>
</dbReference>
<evidence type="ECO:0000256" key="10">
    <source>
        <dbReference type="ARBA" id="ARBA00023288"/>
    </source>
</evidence>
<keyword evidence="5 12" id="KW-0853">WD repeat</keyword>
<feature type="region of interest" description="Disordered" evidence="13">
    <location>
        <begin position="468"/>
        <end position="488"/>
    </location>
</feature>
<dbReference type="GO" id="GO:0000398">
    <property type="term" value="P:mRNA splicing, via spliceosome"/>
    <property type="evidence" value="ECO:0007669"/>
    <property type="project" value="InterPro"/>
</dbReference>
<feature type="repeat" description="WD" evidence="12">
    <location>
        <begin position="777"/>
        <end position="818"/>
    </location>
</feature>
<keyword evidence="6" id="KW-0519">Myristate</keyword>
<dbReference type="InterPro" id="IPR024958">
    <property type="entry name" value="GRASP_PDZ"/>
</dbReference>
<dbReference type="Pfam" id="PF25168">
    <property type="entry name" value="Beta-prop_WDR36-Utp21_2nd"/>
    <property type="match status" value="1"/>
</dbReference>
<dbReference type="Pfam" id="PF00400">
    <property type="entry name" value="WD40"/>
    <property type="match status" value="1"/>
</dbReference>
<dbReference type="InterPro" id="IPR019775">
    <property type="entry name" value="WD40_repeat_CS"/>
</dbReference>
<dbReference type="GO" id="GO:0016607">
    <property type="term" value="C:nuclear speck"/>
    <property type="evidence" value="ECO:0007669"/>
    <property type="project" value="UniProtKB-SubCell"/>
</dbReference>
<reference evidence="16" key="1">
    <citation type="submission" date="2022-11" db="UniProtKB">
        <authorList>
            <consortium name="WormBaseParasite"/>
        </authorList>
    </citation>
    <scope>IDENTIFICATION</scope>
</reference>
<evidence type="ECO:0000256" key="7">
    <source>
        <dbReference type="ARBA" id="ARBA00022737"/>
    </source>
</evidence>
<feature type="domain" description="PDZ GRASP-type" evidence="14">
    <location>
        <begin position="15"/>
        <end position="105"/>
    </location>
</feature>
<proteinExistence type="inferred from homology"/>
<dbReference type="InterPro" id="IPR015943">
    <property type="entry name" value="WD40/YVTN_repeat-like_dom_sf"/>
</dbReference>
<dbReference type="SUPFAM" id="SSF50978">
    <property type="entry name" value="WD40 repeat-like"/>
    <property type="match status" value="1"/>
</dbReference>
<keyword evidence="4" id="KW-0597">Phosphoprotein</keyword>
<sequence>MGSSESVPIPGGGTEGYHVLRVQENSPGQAAGLEPFFDFIVAIGNDRLDKDNDSFKEILKQHMDKPLELTVYNSKTQTVRQTQIIPTQGWGGQGLLGVSIRFCSFDGANQNVWHILDIQPNSPAELAGLIPNTDYVLGAESLLQHVDDLIALVQANIGKPLKLYVYNIDADSVREVTLVPNSAWGGEGCLGCDIGYGYLHRIPVSIDRSQPREEKSVVLPTQMMENLNVGEKQPSVIMQPGQTGIPQIDQFVNASKREDSEPKRFPNPNEFLLPQTSTTATNTLTQPIQQPINGIFPPPQSLDNNLYMPPPPQPIDQIKEKLFVNLEDEINKEDNQGEKTTFASPLMSPPMVSQAIPNSSPLVPFTSQNIQNQLPSQSFPHQQPQPPPPINTSAYQPFLAYGAPPTSGGYFGGFQPVQQYFPEQLPMFGGQEMLPPQQFSQQQTSVNTSVPIQPFFTASTSGVHQHIYSSTYNPPQPPPSINQQQYSQHPPVTFPMPPLSSLGISGLVIPPPPSTSIQQSNNNEQIIYGQQIQATTGSGEQQQMQQTGNFMSQPPIQQPVQQFHRSARLILKQTDPMALLRQMDPERHTKLENLVAKTYFDPREAYAEGGSKEKRRTAIAQSLFAEVHVVPPSRLLSLLAQALKWQQHQGLLPPGTQIDLFRGKAAVREQEDERHPTTLARTMKFGSKNYPESAQFSPDGQYLVTGSADGFIEVWNFSTGKLRKDLKYQAQDNFMMMDTAILCLAFSRDSEMLITGSKEGKIKIWKIQTGQCLRRFENAHSEGVTSVSFSRDSSYVLSSSFDKLIRIHGMKSGKCLKELRGHTSYVTDVKYTEDCHQCVSGCADGTVKVWNLKSMECINTFRVQQEIPVMSVHLLPKSNDQFLICNRSNTIYVVKTLTSGKREKGDFIAACPSPEAEWIYCVGEDRVLYCFSMIISQLESTIAIHEATVIGIAHHPHQNLVATYAEDALLKLWKAV</sequence>
<comment type="similarity">
    <text evidence="3">Belongs to the GORASP family.</text>
</comment>